<dbReference type="Proteomes" id="UP001231924">
    <property type="component" value="Unassembled WGS sequence"/>
</dbReference>
<evidence type="ECO:0000313" key="2">
    <source>
        <dbReference type="EMBL" id="MDL5156570.1"/>
    </source>
</evidence>
<feature type="compositionally biased region" description="Low complexity" evidence="1">
    <location>
        <begin position="581"/>
        <end position="600"/>
    </location>
</feature>
<organism evidence="2 3">
    <name type="scientific">Actinomycetospora termitidis</name>
    <dbReference type="NCBI Taxonomy" id="3053470"/>
    <lineage>
        <taxon>Bacteria</taxon>
        <taxon>Bacillati</taxon>
        <taxon>Actinomycetota</taxon>
        <taxon>Actinomycetes</taxon>
        <taxon>Pseudonocardiales</taxon>
        <taxon>Pseudonocardiaceae</taxon>
        <taxon>Actinomycetospora</taxon>
    </lineage>
</organism>
<feature type="compositionally biased region" description="Pro residues" evidence="1">
    <location>
        <begin position="211"/>
        <end position="228"/>
    </location>
</feature>
<gene>
    <name evidence="2" type="ORF">QRT03_11415</name>
</gene>
<reference evidence="2 3" key="1">
    <citation type="submission" date="2023-06" db="EMBL/GenBank/DDBJ databases">
        <title>Actinomycetospora Odt1-22.</title>
        <authorList>
            <person name="Supong K."/>
        </authorList>
    </citation>
    <scope>NUCLEOTIDE SEQUENCE [LARGE SCALE GENOMIC DNA]</scope>
    <source>
        <strain evidence="2 3">Odt1-22</strain>
    </source>
</reference>
<feature type="compositionally biased region" description="Pro residues" evidence="1">
    <location>
        <begin position="717"/>
        <end position="732"/>
    </location>
</feature>
<protein>
    <submittedName>
        <fullName evidence="2">Uncharacterized protein</fullName>
    </submittedName>
</protein>
<proteinExistence type="predicted"/>
<feature type="region of interest" description="Disordered" evidence="1">
    <location>
        <begin position="189"/>
        <end position="762"/>
    </location>
</feature>
<sequence length="793" mass="81108">MSTVRFPWRRPATARPSPAVLPARAWTDVAPLQRVVGPIAPVASRDAFTATLTSWRDPSFLAPLGHLLDADAPAGVVHDLARPVERPATTDPLLLAPRPAPPRRRGLQRVLDALMPLARPEPAPTPVPDDGSAAPVRSVAPSPPPRQALRRTVETLPGESTPTVLPAPAADLPSVGSDAELAAPDEAPLLSEGTREPPVEPLSAASAPVPTTTPEPAPAGGPPPPPVPAMADRPGEVDGPARRPGLQPPLDASPVQRALGTGESPSVVGPSALPVTPPATRRPGLGAPRNEAVTPARERTDAAGDRTVAPVVGDVMAIPPGPDDGSAASVQPLSSDRPIGLPVQQAHAPHPAPSRPELAADADADANAGADEPHLQRAHASGPAPSAPLPPVAPGHGSAGRSPADDTLEPRQRTHAAAPIPIEPDRGPTETVLPLFPDGGIGSLRHHTHPSNPDPEDRGPTDTVLRLAGDDHDAIGPLRHHPRPSSPESDDRGPTGSLRPFSSDHAHATGQAADESGPDETVRPLLDESAIDTLLHHAHLPTPSPDDSGSTDGVSEPPVQRAPASIPLGSRPVASSTVGGPSTATATPPRVAVATSAPPTRGDAPAPVPSAPGTSTGPVRPLLAHPTIGRPIQRAHASGPEPLGPLALTSPPTQVTTREHSLVVAHPPTAPAGTRPLAAAPPAVVAVPVPNTGSPAGPLAPLPLPPPPAAVQRVPDEPPPAPPPPPPTPPTPATESFVPTERQADARAPALPAPAPPSPEELARTLFDPLLRRLRAELRLERERRGLLSDLRH</sequence>
<dbReference type="RefSeq" id="WP_286052871.1">
    <property type="nucleotide sequence ID" value="NZ_JASVWF010000002.1"/>
</dbReference>
<name>A0ABT7M7C6_9PSEU</name>
<evidence type="ECO:0000256" key="1">
    <source>
        <dbReference type="SAM" id="MobiDB-lite"/>
    </source>
</evidence>
<evidence type="ECO:0000313" key="3">
    <source>
        <dbReference type="Proteomes" id="UP001231924"/>
    </source>
</evidence>
<comment type="caution">
    <text evidence="2">The sequence shown here is derived from an EMBL/GenBank/DDBJ whole genome shotgun (WGS) entry which is preliminary data.</text>
</comment>
<accession>A0ABT7M7C6</accession>
<feature type="compositionally biased region" description="Low complexity" evidence="1">
    <location>
        <begin position="678"/>
        <end position="697"/>
    </location>
</feature>
<feature type="region of interest" description="Disordered" evidence="1">
    <location>
        <begin position="118"/>
        <end position="176"/>
    </location>
</feature>
<dbReference type="EMBL" id="JASVWF010000002">
    <property type="protein sequence ID" value="MDL5156570.1"/>
    <property type="molecule type" value="Genomic_DNA"/>
</dbReference>
<keyword evidence="3" id="KW-1185">Reference proteome</keyword>
<feature type="compositionally biased region" description="Low complexity" evidence="1">
    <location>
        <begin position="359"/>
        <end position="370"/>
    </location>
</feature>
<feature type="compositionally biased region" description="Pro residues" evidence="1">
    <location>
        <begin position="698"/>
        <end position="709"/>
    </location>
</feature>